<protein>
    <submittedName>
        <fullName evidence="1">Uncharacterized protein</fullName>
    </submittedName>
</protein>
<accession>Q859Q9</accession>
<dbReference type="GeneID" id="956205"/>
<sequence length="102" mass="11885">MKRIEIRELKGKDILALVRFDCEECGGTGVVEHPLWKQYWDEWRALGKPKSWLEQGHIDTWFSERGEIPPEKEEIDCPLCEGTGKREAWLPLAQVLEELGCF</sequence>
<dbReference type="KEGG" id="vg:956205"/>
<keyword evidence="2" id="KW-1185">Reference proteome</keyword>
<proteinExistence type="predicted"/>
<dbReference type="EMBL" id="AB063393">
    <property type="protein sequence ID" value="BAC55312.1"/>
    <property type="molecule type" value="Genomic_DNA"/>
</dbReference>
<evidence type="ECO:0000313" key="1">
    <source>
        <dbReference type="EMBL" id="BAC55312.1"/>
    </source>
</evidence>
<evidence type="ECO:0000313" key="2">
    <source>
        <dbReference type="Proteomes" id="UP000002112"/>
    </source>
</evidence>
<name>Q859Q9_9VIRU</name>
<reference evidence="1 2" key="1">
    <citation type="journal article" date="2008" name="Biochem. Biophys. Res. Commun.">
        <title>A novel thermophilic lysozyme from bacteriophage phiIN93.</title>
        <authorList>
            <person name="Matsushita I."/>
            <person name="Yanase H."/>
        </authorList>
    </citation>
    <scope>NUCLEOTIDE SEQUENCE [LARGE SCALE GENOMIC DNA]</scope>
</reference>
<dbReference type="Proteomes" id="UP000002112">
    <property type="component" value="Segment"/>
</dbReference>
<dbReference type="RefSeq" id="NP_777350.1">
    <property type="nucleotide sequence ID" value="NC_004462.2"/>
</dbReference>
<organism evidence="1 2">
    <name type="scientific">Thermus virus IN93</name>
    <dbReference type="NCBI Taxonomy" id="1714273"/>
    <lineage>
        <taxon>Viruses</taxon>
        <taxon>Singelaviria</taxon>
        <taxon>Helvetiavirae</taxon>
        <taxon>Dividoviricota</taxon>
        <taxon>Laserviricetes</taxon>
        <taxon>Halopanivirales</taxon>
        <taxon>Matsushitaviridae</taxon>
        <taxon>Hukuchivirus</taxon>
        <taxon>Hukuchivirus IN93</taxon>
    </lineage>
</organism>